<name>A0ABD3G8C3_9STRA</name>
<keyword evidence="4" id="KW-1185">Reference proteome</keyword>
<feature type="region of interest" description="Disordered" evidence="2">
    <location>
        <begin position="151"/>
        <end position="236"/>
    </location>
</feature>
<keyword evidence="1" id="KW-0175">Coiled coil</keyword>
<comment type="caution">
    <text evidence="3">The sequence shown here is derived from an EMBL/GenBank/DDBJ whole genome shotgun (WGS) entry which is preliminary data.</text>
</comment>
<organism evidence="3 4">
    <name type="scientific">Phytophthora oleae</name>
    <dbReference type="NCBI Taxonomy" id="2107226"/>
    <lineage>
        <taxon>Eukaryota</taxon>
        <taxon>Sar</taxon>
        <taxon>Stramenopiles</taxon>
        <taxon>Oomycota</taxon>
        <taxon>Peronosporomycetes</taxon>
        <taxon>Peronosporales</taxon>
        <taxon>Peronosporaceae</taxon>
        <taxon>Phytophthora</taxon>
    </lineage>
</organism>
<dbReference type="Proteomes" id="UP001632037">
    <property type="component" value="Unassembled WGS sequence"/>
</dbReference>
<protein>
    <recommendedName>
        <fullName evidence="5">TAZ-type domain-containing protein</fullName>
    </recommendedName>
</protein>
<evidence type="ECO:0000256" key="1">
    <source>
        <dbReference type="SAM" id="Coils"/>
    </source>
</evidence>
<sequence>MAAARRTGISNREEDIPSLTGMLRASLAESARLLGEFEKKQRGVVDLDVYKQCCGQLASYMAAHMDTSEGFTQHMEKIIDASHRNLEDSVLRSLVPGKLWVQYNGNSDAEANVQTAAVPSTPAPHGPTIKTDKDEDGTVALTPLAVAKASAAGLRPTCSPHVDLTFSTPPTEGRGGKRLSQRGRPTPQESKRARHSVARNLYGAGTLNCEGKEENSETETETEMEGNEKLETQKGSSCGGILWPCSGDNPSVRTVAYKQRLKAAVKLVDAENCCPPVGKVCMQGCPEIRARMCETHRTQGGNAKPCHNGMCCVWREIDTHLVRCQNSQCEFKNVVGLRQAMHDVQQHERRLEATSEKLLAAKTTMRDGFERDSALDARIKTLEKKITRQEDAVLLHKDRKRVFAVDLKDLNIPPVHGGTGELPSFEIHYQYEDL</sequence>
<evidence type="ECO:0000313" key="4">
    <source>
        <dbReference type="Proteomes" id="UP001632037"/>
    </source>
</evidence>
<feature type="compositionally biased region" description="Acidic residues" evidence="2">
    <location>
        <begin position="216"/>
        <end position="225"/>
    </location>
</feature>
<evidence type="ECO:0000256" key="2">
    <source>
        <dbReference type="SAM" id="MobiDB-lite"/>
    </source>
</evidence>
<accession>A0ABD3G8C3</accession>
<dbReference type="AlphaFoldDB" id="A0ABD3G8C3"/>
<proteinExistence type="predicted"/>
<reference evidence="3 4" key="1">
    <citation type="submission" date="2024-09" db="EMBL/GenBank/DDBJ databases">
        <title>Genome sequencing and assembly of Phytophthora oleae, isolate VK10A, causative agent of rot of olive drupes.</title>
        <authorList>
            <person name="Conti Taguali S."/>
            <person name="Riolo M."/>
            <person name="La Spada F."/>
            <person name="Cacciola S.O."/>
            <person name="Dionisio G."/>
        </authorList>
    </citation>
    <scope>NUCLEOTIDE SEQUENCE [LARGE SCALE GENOMIC DNA]</scope>
    <source>
        <strain evidence="3 4">VK10A</strain>
    </source>
</reference>
<feature type="region of interest" description="Disordered" evidence="2">
    <location>
        <begin position="117"/>
        <end position="136"/>
    </location>
</feature>
<gene>
    <name evidence="3" type="ORF">V7S43_001112</name>
</gene>
<dbReference type="EMBL" id="JBIMZQ010000002">
    <property type="protein sequence ID" value="KAL3673399.1"/>
    <property type="molecule type" value="Genomic_DNA"/>
</dbReference>
<evidence type="ECO:0008006" key="5">
    <source>
        <dbReference type="Google" id="ProtNLM"/>
    </source>
</evidence>
<feature type="coiled-coil region" evidence="1">
    <location>
        <begin position="337"/>
        <end position="364"/>
    </location>
</feature>
<evidence type="ECO:0000313" key="3">
    <source>
        <dbReference type="EMBL" id="KAL3673399.1"/>
    </source>
</evidence>